<feature type="DNA-binding region" description="Homeobox" evidence="2">
    <location>
        <begin position="11"/>
        <end position="89"/>
    </location>
</feature>
<evidence type="ECO:0000313" key="6">
    <source>
        <dbReference type="Proteomes" id="UP000499080"/>
    </source>
</evidence>
<dbReference type="Proteomes" id="UP000499080">
    <property type="component" value="Unassembled WGS sequence"/>
</dbReference>
<sequence>MVSESGDLIPLKRERFTFKAAHLAVLERYYEKDPYPDSQTREQIVDECNKAVERAVRVSDRPLAERERVTLPVVNNWFNNRRKEAKKQLRQQHG</sequence>
<dbReference type="AlphaFoldDB" id="A0A4Y2WMN2"/>
<keyword evidence="2 3" id="KW-0371">Homeobox</keyword>
<proteinExistence type="predicted"/>
<dbReference type="OrthoDB" id="6515657at2759"/>
<feature type="domain" description="Homeobox" evidence="4">
    <location>
        <begin position="9"/>
        <end position="88"/>
    </location>
</feature>
<comment type="subcellular location">
    <subcellularLocation>
        <location evidence="1 2 3">Nucleus</location>
    </subcellularLocation>
</comment>
<name>A0A4Y2WMN2_ARAVE</name>
<keyword evidence="6" id="KW-1185">Reference proteome</keyword>
<dbReference type="SMART" id="SM00389">
    <property type="entry name" value="HOX"/>
    <property type="match status" value="1"/>
</dbReference>
<dbReference type="CDD" id="cd00086">
    <property type="entry name" value="homeodomain"/>
    <property type="match status" value="1"/>
</dbReference>
<evidence type="ECO:0000259" key="4">
    <source>
        <dbReference type="PROSITE" id="PS50071"/>
    </source>
</evidence>
<dbReference type="Pfam" id="PF00046">
    <property type="entry name" value="Homeodomain"/>
    <property type="match status" value="1"/>
</dbReference>
<dbReference type="EMBL" id="BGPR01063127">
    <property type="protein sequence ID" value="GBO38409.1"/>
    <property type="molecule type" value="Genomic_DNA"/>
</dbReference>
<keyword evidence="2 3" id="KW-0539">Nucleus</keyword>
<protein>
    <recommendedName>
        <fullName evidence="4">Homeobox domain-containing protein</fullName>
    </recommendedName>
</protein>
<keyword evidence="2 3" id="KW-0238">DNA-binding</keyword>
<organism evidence="5 6">
    <name type="scientific">Araneus ventricosus</name>
    <name type="common">Orbweaver spider</name>
    <name type="synonym">Epeira ventricosa</name>
    <dbReference type="NCBI Taxonomy" id="182803"/>
    <lineage>
        <taxon>Eukaryota</taxon>
        <taxon>Metazoa</taxon>
        <taxon>Ecdysozoa</taxon>
        <taxon>Arthropoda</taxon>
        <taxon>Chelicerata</taxon>
        <taxon>Arachnida</taxon>
        <taxon>Araneae</taxon>
        <taxon>Araneomorphae</taxon>
        <taxon>Entelegynae</taxon>
        <taxon>Araneoidea</taxon>
        <taxon>Araneidae</taxon>
        <taxon>Araneus</taxon>
    </lineage>
</organism>
<evidence type="ECO:0000313" key="5">
    <source>
        <dbReference type="EMBL" id="GBO38409.1"/>
    </source>
</evidence>
<dbReference type="PANTHER" id="PTHR14618:SF0">
    <property type="entry name" value="HOMEOBOX-CONTAINING PROTEIN 1"/>
    <property type="match status" value="1"/>
</dbReference>
<evidence type="ECO:0000256" key="1">
    <source>
        <dbReference type="ARBA" id="ARBA00004123"/>
    </source>
</evidence>
<accession>A0A4Y2WMN2</accession>
<dbReference type="PANTHER" id="PTHR14618">
    <property type="entry name" value="HOMEODOX-CONTAINING PROTEIN 1 HMBOX1"/>
    <property type="match status" value="1"/>
</dbReference>
<reference evidence="5 6" key="1">
    <citation type="journal article" date="2019" name="Sci. Rep.">
        <title>Orb-weaving spider Araneus ventricosus genome elucidates the spidroin gene catalogue.</title>
        <authorList>
            <person name="Kono N."/>
            <person name="Nakamura H."/>
            <person name="Ohtoshi R."/>
            <person name="Moran D.A.P."/>
            <person name="Shinohara A."/>
            <person name="Yoshida Y."/>
            <person name="Fujiwara M."/>
            <person name="Mori M."/>
            <person name="Tomita M."/>
            <person name="Arakawa K."/>
        </authorList>
    </citation>
    <scope>NUCLEOTIDE SEQUENCE [LARGE SCALE GENOMIC DNA]</scope>
</reference>
<dbReference type="GO" id="GO:0003691">
    <property type="term" value="F:double-stranded telomeric DNA binding"/>
    <property type="evidence" value="ECO:0007669"/>
    <property type="project" value="InterPro"/>
</dbReference>
<dbReference type="SUPFAM" id="SSF46689">
    <property type="entry name" value="Homeodomain-like"/>
    <property type="match status" value="1"/>
</dbReference>
<dbReference type="GO" id="GO:0005634">
    <property type="term" value="C:nucleus"/>
    <property type="evidence" value="ECO:0007669"/>
    <property type="project" value="UniProtKB-SubCell"/>
</dbReference>
<dbReference type="InterPro" id="IPR009057">
    <property type="entry name" value="Homeodomain-like_sf"/>
</dbReference>
<dbReference type="Gene3D" id="1.10.10.60">
    <property type="entry name" value="Homeodomain-like"/>
    <property type="match status" value="1"/>
</dbReference>
<comment type="caution">
    <text evidence="5">The sequence shown here is derived from an EMBL/GenBank/DDBJ whole genome shotgun (WGS) entry which is preliminary data.</text>
</comment>
<evidence type="ECO:0000256" key="3">
    <source>
        <dbReference type="RuleBase" id="RU000682"/>
    </source>
</evidence>
<dbReference type="PROSITE" id="PS50071">
    <property type="entry name" value="HOMEOBOX_2"/>
    <property type="match status" value="1"/>
</dbReference>
<dbReference type="InterPro" id="IPR040363">
    <property type="entry name" value="HMBOX1"/>
</dbReference>
<gene>
    <name evidence="5" type="ORF">AVEN_162740_1</name>
</gene>
<dbReference type="InterPro" id="IPR001356">
    <property type="entry name" value="HD"/>
</dbReference>
<evidence type="ECO:0000256" key="2">
    <source>
        <dbReference type="PROSITE-ProRule" id="PRU00108"/>
    </source>
</evidence>